<keyword evidence="5" id="KW-0547">Nucleotide-binding</keyword>
<dbReference type="PANTHER" id="PTHR24072">
    <property type="entry name" value="RHO FAMILY GTPASE"/>
    <property type="match status" value="1"/>
</dbReference>
<dbReference type="PRINTS" id="PR00449">
    <property type="entry name" value="RASTRNSFRMNG"/>
</dbReference>
<dbReference type="Proteomes" id="UP001347796">
    <property type="component" value="Unassembled WGS sequence"/>
</dbReference>
<dbReference type="PROSITE" id="PS51421">
    <property type="entry name" value="RAS"/>
    <property type="match status" value="1"/>
</dbReference>
<keyword evidence="9" id="KW-0636">Prenylation</keyword>
<dbReference type="Gene3D" id="3.40.50.300">
    <property type="entry name" value="P-loop containing nucleotide triphosphate hydrolases"/>
    <property type="match status" value="1"/>
</dbReference>
<dbReference type="PROSITE" id="PS51420">
    <property type="entry name" value="RHO"/>
    <property type="match status" value="1"/>
</dbReference>
<keyword evidence="7" id="KW-0472">Membrane</keyword>
<evidence type="ECO:0000256" key="2">
    <source>
        <dbReference type="ARBA" id="ARBA00010142"/>
    </source>
</evidence>
<keyword evidence="4" id="KW-0488">Methylation</keyword>
<accession>A0AAN8PGM5</accession>
<comment type="subcellular location">
    <subcellularLocation>
        <location evidence="1">Cell membrane</location>
        <topology evidence="1">Lipid-anchor</topology>
        <orientation evidence="1">Cytoplasmic side</orientation>
    </subcellularLocation>
</comment>
<dbReference type="InterPro" id="IPR001806">
    <property type="entry name" value="Small_GTPase"/>
</dbReference>
<dbReference type="NCBIfam" id="TIGR00231">
    <property type="entry name" value="small_GTP"/>
    <property type="match status" value="1"/>
</dbReference>
<dbReference type="GO" id="GO:0007264">
    <property type="term" value="P:small GTPase-mediated signal transduction"/>
    <property type="evidence" value="ECO:0007669"/>
    <property type="project" value="InterPro"/>
</dbReference>
<dbReference type="InterPro" id="IPR027417">
    <property type="entry name" value="P-loop_NTPase"/>
</dbReference>
<dbReference type="SMART" id="SM00174">
    <property type="entry name" value="RHO"/>
    <property type="match status" value="1"/>
</dbReference>
<dbReference type="InterPro" id="IPR005225">
    <property type="entry name" value="Small_GTP-bd"/>
</dbReference>
<name>A0AAN8PGM5_PATCE</name>
<sequence length="211" mass="23768">MFKCLRRQESTQECVNRKKIILVGDGECGKTCLLQRFSHGTFSETCYLATLFEVETIPVEHENKQVELVLCDTAGQSDYSRLRPISYPGTDVVIICFSLDHSDSLENVETIWWPEISHFCKGVPILLVGTKKDLRDQNVPRNSDSMVDGIDELIEKGDLCVKFEKGQAIADKIGAVGYLECSAKLNDGVETIFTEATRVALTMKRKKKRGW</sequence>
<keyword evidence="11" id="KW-1185">Reference proteome</keyword>
<dbReference type="FunFam" id="3.40.50.300:FF:000983">
    <property type="entry name" value="Rho family GTPase"/>
    <property type="match status" value="1"/>
</dbReference>
<comment type="caution">
    <text evidence="10">The sequence shown here is derived from an EMBL/GenBank/DDBJ whole genome shotgun (WGS) entry which is preliminary data.</text>
</comment>
<evidence type="ECO:0000256" key="3">
    <source>
        <dbReference type="ARBA" id="ARBA00022475"/>
    </source>
</evidence>
<keyword evidence="6" id="KW-0342">GTP-binding</keyword>
<dbReference type="EMBL" id="JAZGQO010000014">
    <property type="protein sequence ID" value="KAK6169995.1"/>
    <property type="molecule type" value="Genomic_DNA"/>
</dbReference>
<dbReference type="AlphaFoldDB" id="A0AAN8PGM5"/>
<proteinExistence type="inferred from homology"/>
<dbReference type="GO" id="GO:0003924">
    <property type="term" value="F:GTPase activity"/>
    <property type="evidence" value="ECO:0007669"/>
    <property type="project" value="InterPro"/>
</dbReference>
<evidence type="ECO:0000256" key="1">
    <source>
        <dbReference type="ARBA" id="ARBA00004342"/>
    </source>
</evidence>
<dbReference type="SMART" id="SM00175">
    <property type="entry name" value="RAB"/>
    <property type="match status" value="1"/>
</dbReference>
<keyword evidence="3" id="KW-1003">Cell membrane</keyword>
<evidence type="ECO:0000313" key="11">
    <source>
        <dbReference type="Proteomes" id="UP001347796"/>
    </source>
</evidence>
<dbReference type="GO" id="GO:0005525">
    <property type="term" value="F:GTP binding"/>
    <property type="evidence" value="ECO:0007669"/>
    <property type="project" value="UniProtKB-KW"/>
</dbReference>
<dbReference type="PROSITE" id="PS51419">
    <property type="entry name" value="RAB"/>
    <property type="match status" value="1"/>
</dbReference>
<dbReference type="Pfam" id="PF00071">
    <property type="entry name" value="Ras"/>
    <property type="match status" value="1"/>
</dbReference>
<evidence type="ECO:0000256" key="4">
    <source>
        <dbReference type="ARBA" id="ARBA00022481"/>
    </source>
</evidence>
<evidence type="ECO:0000256" key="9">
    <source>
        <dbReference type="ARBA" id="ARBA00023289"/>
    </source>
</evidence>
<organism evidence="10 11">
    <name type="scientific">Patella caerulea</name>
    <name type="common">Rayed Mediterranean limpet</name>
    <dbReference type="NCBI Taxonomy" id="87958"/>
    <lineage>
        <taxon>Eukaryota</taxon>
        <taxon>Metazoa</taxon>
        <taxon>Spiralia</taxon>
        <taxon>Lophotrochozoa</taxon>
        <taxon>Mollusca</taxon>
        <taxon>Gastropoda</taxon>
        <taxon>Patellogastropoda</taxon>
        <taxon>Patelloidea</taxon>
        <taxon>Patellidae</taxon>
        <taxon>Patella</taxon>
    </lineage>
</organism>
<keyword evidence="8" id="KW-0449">Lipoprotein</keyword>
<dbReference type="SMART" id="SM00173">
    <property type="entry name" value="RAS"/>
    <property type="match status" value="1"/>
</dbReference>
<protein>
    <recommendedName>
        <fullName evidence="12">Rho GTPase</fullName>
    </recommendedName>
</protein>
<dbReference type="SUPFAM" id="SSF52540">
    <property type="entry name" value="P-loop containing nucleoside triphosphate hydrolases"/>
    <property type="match status" value="1"/>
</dbReference>
<evidence type="ECO:0000256" key="5">
    <source>
        <dbReference type="ARBA" id="ARBA00022741"/>
    </source>
</evidence>
<gene>
    <name evidence="10" type="ORF">SNE40_018496</name>
</gene>
<evidence type="ECO:0000256" key="8">
    <source>
        <dbReference type="ARBA" id="ARBA00023288"/>
    </source>
</evidence>
<dbReference type="InterPro" id="IPR003578">
    <property type="entry name" value="Small_GTPase_Rho"/>
</dbReference>
<evidence type="ECO:0008006" key="12">
    <source>
        <dbReference type="Google" id="ProtNLM"/>
    </source>
</evidence>
<evidence type="ECO:0000256" key="7">
    <source>
        <dbReference type="ARBA" id="ARBA00023136"/>
    </source>
</evidence>
<comment type="similarity">
    <text evidence="2">Belongs to the small GTPase superfamily. Rho family.</text>
</comment>
<dbReference type="GO" id="GO:0005886">
    <property type="term" value="C:plasma membrane"/>
    <property type="evidence" value="ECO:0007669"/>
    <property type="project" value="UniProtKB-SubCell"/>
</dbReference>
<evidence type="ECO:0000256" key="6">
    <source>
        <dbReference type="ARBA" id="ARBA00023134"/>
    </source>
</evidence>
<evidence type="ECO:0000313" key="10">
    <source>
        <dbReference type="EMBL" id="KAK6169995.1"/>
    </source>
</evidence>
<reference evidence="10 11" key="1">
    <citation type="submission" date="2024-01" db="EMBL/GenBank/DDBJ databases">
        <title>The genome of the rayed Mediterranean limpet Patella caerulea (Linnaeus, 1758).</title>
        <authorList>
            <person name="Anh-Thu Weber A."/>
            <person name="Halstead-Nussloch G."/>
        </authorList>
    </citation>
    <scope>NUCLEOTIDE SEQUENCE [LARGE SCALE GENOMIC DNA]</scope>
    <source>
        <strain evidence="10">AATW-2023a</strain>
        <tissue evidence="10">Whole specimen</tissue>
    </source>
</reference>